<evidence type="ECO:0000313" key="2">
    <source>
        <dbReference type="EMBL" id="PCR98661.1"/>
    </source>
</evidence>
<dbReference type="Pfam" id="PF03837">
    <property type="entry name" value="RecT"/>
    <property type="match status" value="1"/>
</dbReference>
<protein>
    <submittedName>
        <fullName evidence="2">RecT</fullName>
    </submittedName>
</protein>
<sequence length="258" mass="28683">MKSAPVQARFQEVLGKKSSGFVSSLLTVVNNNNLLKRATPDSIMTAAMKAATLDLPIEPSLGFAYIIPYGQEAQFQIGYKGLIQLALRSGQITGLNSGIVYKSQFISYDPLFEELEIDFMQPEDEVVGYFASMKLSNGFMKVVYWTKARVENHKKRFSKAGAKSPWATDFDAMAQKTVLKAMISKFAPLSQEMQIAVIADNESETLEPKDVTPEQPLISIDEPKENENSQSQISIPEDQAPQQENEEFVEELFPVGQA</sequence>
<evidence type="ECO:0000256" key="1">
    <source>
        <dbReference type="SAM" id="MobiDB-lite"/>
    </source>
</evidence>
<proteinExistence type="predicted"/>
<dbReference type="InterPro" id="IPR004590">
    <property type="entry name" value="ssDNA_annealing_RecT"/>
</dbReference>
<dbReference type="EMBL" id="JXJU01000043">
    <property type="protein sequence ID" value="PCR98661.1"/>
    <property type="molecule type" value="Genomic_DNA"/>
</dbReference>
<accession>A0A2A5RHX7</accession>
<dbReference type="InterPro" id="IPR018330">
    <property type="entry name" value="RecT_fam"/>
</dbReference>
<organism evidence="2 3">
    <name type="scientific">Lactococcus fujiensis JCM 16395</name>
    <dbReference type="NCBI Taxonomy" id="1291764"/>
    <lineage>
        <taxon>Bacteria</taxon>
        <taxon>Bacillati</taxon>
        <taxon>Bacillota</taxon>
        <taxon>Bacilli</taxon>
        <taxon>Lactobacillales</taxon>
        <taxon>Streptococcaceae</taxon>
        <taxon>Lactococcus</taxon>
    </lineage>
</organism>
<comment type="caution">
    <text evidence="2">The sequence shown here is derived from an EMBL/GenBank/DDBJ whole genome shotgun (WGS) entry which is preliminary data.</text>
</comment>
<dbReference type="AlphaFoldDB" id="A0A2A5RHX7"/>
<dbReference type="Proteomes" id="UP000218181">
    <property type="component" value="Unassembled WGS sequence"/>
</dbReference>
<keyword evidence="3" id="KW-1185">Reference proteome</keyword>
<feature type="region of interest" description="Disordered" evidence="1">
    <location>
        <begin position="204"/>
        <end position="258"/>
    </location>
</feature>
<dbReference type="NCBIfam" id="TIGR00616">
    <property type="entry name" value="rect"/>
    <property type="match status" value="1"/>
</dbReference>
<dbReference type="GO" id="GO:0006259">
    <property type="term" value="P:DNA metabolic process"/>
    <property type="evidence" value="ECO:0007669"/>
    <property type="project" value="InterPro"/>
</dbReference>
<gene>
    <name evidence="2" type="ORF">RT41_GL001386</name>
</gene>
<dbReference type="GO" id="GO:0003677">
    <property type="term" value="F:DNA binding"/>
    <property type="evidence" value="ECO:0007669"/>
    <property type="project" value="InterPro"/>
</dbReference>
<reference evidence="2 3" key="1">
    <citation type="submission" date="2014-12" db="EMBL/GenBank/DDBJ databases">
        <title>Draft genome sequences of 10 type strains of Lactococcus.</title>
        <authorList>
            <person name="Sun Z."/>
            <person name="Zhong Z."/>
            <person name="Liu W."/>
            <person name="Zhang W."/>
            <person name="Zhang H."/>
        </authorList>
    </citation>
    <scope>NUCLEOTIDE SEQUENCE [LARGE SCALE GENOMIC DNA]</scope>
    <source>
        <strain evidence="2 3">JCM 16395</strain>
    </source>
</reference>
<name>A0A2A5RHX7_9LACT</name>
<evidence type="ECO:0000313" key="3">
    <source>
        <dbReference type="Proteomes" id="UP000218181"/>
    </source>
</evidence>
<dbReference type="STRING" id="1291764.GCA_001311235_03261"/>